<dbReference type="VEuPathDB" id="FungiDB:TRIVIDRAFT_51581"/>
<evidence type="ECO:0000256" key="1">
    <source>
        <dbReference type="ARBA" id="ARBA00004141"/>
    </source>
</evidence>
<keyword evidence="3 7" id="KW-1133">Transmembrane helix</keyword>
<proteinExistence type="inferred from homology"/>
<protein>
    <recommendedName>
        <fullName evidence="8">Rhodopsin domain-containing protein</fullName>
    </recommendedName>
</protein>
<dbReference type="InParanoid" id="G9MWQ5"/>
<dbReference type="PANTHER" id="PTHR33048">
    <property type="entry name" value="PTH11-LIKE INTEGRAL MEMBRANE PROTEIN (AFU_ORTHOLOGUE AFUA_5G11245)"/>
    <property type="match status" value="1"/>
</dbReference>
<feature type="transmembrane region" description="Helical" evidence="7">
    <location>
        <begin position="87"/>
        <end position="110"/>
    </location>
</feature>
<evidence type="ECO:0000256" key="5">
    <source>
        <dbReference type="ARBA" id="ARBA00038359"/>
    </source>
</evidence>
<dbReference type="InterPro" id="IPR049326">
    <property type="entry name" value="Rhodopsin_dom_fungi"/>
</dbReference>
<dbReference type="eggNOG" id="ENOG502SMC3">
    <property type="taxonomic scope" value="Eukaryota"/>
</dbReference>
<accession>G9MWQ5</accession>
<organism evidence="9 10">
    <name type="scientific">Hypocrea virens (strain Gv29-8 / FGSC 10586)</name>
    <name type="common">Gliocladium virens</name>
    <name type="synonym">Trichoderma virens</name>
    <dbReference type="NCBI Taxonomy" id="413071"/>
    <lineage>
        <taxon>Eukaryota</taxon>
        <taxon>Fungi</taxon>
        <taxon>Dikarya</taxon>
        <taxon>Ascomycota</taxon>
        <taxon>Pezizomycotina</taxon>
        <taxon>Sordariomycetes</taxon>
        <taxon>Hypocreomycetidae</taxon>
        <taxon>Hypocreales</taxon>
        <taxon>Hypocreaceae</taxon>
        <taxon>Trichoderma</taxon>
    </lineage>
</organism>
<dbReference type="Proteomes" id="UP000007115">
    <property type="component" value="Unassembled WGS sequence"/>
</dbReference>
<feature type="region of interest" description="Disordered" evidence="6">
    <location>
        <begin position="329"/>
        <end position="372"/>
    </location>
</feature>
<evidence type="ECO:0000313" key="9">
    <source>
        <dbReference type="EMBL" id="EHK21131.1"/>
    </source>
</evidence>
<feature type="transmembrane region" description="Helical" evidence="7">
    <location>
        <begin position="14"/>
        <end position="36"/>
    </location>
</feature>
<feature type="transmembrane region" description="Helical" evidence="7">
    <location>
        <begin position="209"/>
        <end position="230"/>
    </location>
</feature>
<evidence type="ECO:0000256" key="7">
    <source>
        <dbReference type="SAM" id="Phobius"/>
    </source>
</evidence>
<keyword evidence="10" id="KW-1185">Reference proteome</keyword>
<feature type="transmembrane region" description="Helical" evidence="7">
    <location>
        <begin position="48"/>
        <end position="67"/>
    </location>
</feature>
<comment type="similarity">
    <text evidence="5">Belongs to the SAT4 family.</text>
</comment>
<dbReference type="PANTHER" id="PTHR33048:SF96">
    <property type="entry name" value="INTEGRAL MEMBRANE PROTEIN"/>
    <property type="match status" value="1"/>
</dbReference>
<dbReference type="OrthoDB" id="3936451at2759"/>
<reference evidence="9 10" key="1">
    <citation type="journal article" date="2011" name="Genome Biol.">
        <title>Comparative genome sequence analysis underscores mycoparasitism as the ancestral life style of Trichoderma.</title>
        <authorList>
            <person name="Kubicek C.P."/>
            <person name="Herrera-Estrella A."/>
            <person name="Seidl-Seiboth V."/>
            <person name="Martinez D.A."/>
            <person name="Druzhinina I.S."/>
            <person name="Thon M."/>
            <person name="Zeilinger S."/>
            <person name="Casas-Flores S."/>
            <person name="Horwitz B.A."/>
            <person name="Mukherjee P.K."/>
            <person name="Mukherjee M."/>
            <person name="Kredics L."/>
            <person name="Alcaraz L.D."/>
            <person name="Aerts A."/>
            <person name="Antal Z."/>
            <person name="Atanasova L."/>
            <person name="Cervantes-Badillo M.G."/>
            <person name="Challacombe J."/>
            <person name="Chertkov O."/>
            <person name="McCluskey K."/>
            <person name="Coulpier F."/>
            <person name="Deshpande N."/>
            <person name="von Doehren H."/>
            <person name="Ebbole D.J."/>
            <person name="Esquivel-Naranjo E.U."/>
            <person name="Fekete E."/>
            <person name="Flipphi M."/>
            <person name="Glaser F."/>
            <person name="Gomez-Rodriguez E.Y."/>
            <person name="Gruber S."/>
            <person name="Han C."/>
            <person name="Henrissat B."/>
            <person name="Hermosa R."/>
            <person name="Hernandez-Onate M."/>
            <person name="Karaffa L."/>
            <person name="Kosti I."/>
            <person name="Le Crom S."/>
            <person name="Lindquist E."/>
            <person name="Lucas S."/>
            <person name="Luebeck M."/>
            <person name="Luebeck P.S."/>
            <person name="Margeot A."/>
            <person name="Metz B."/>
            <person name="Misra M."/>
            <person name="Nevalainen H."/>
            <person name="Omann M."/>
            <person name="Packer N."/>
            <person name="Perrone G."/>
            <person name="Uresti-Rivera E.E."/>
            <person name="Salamov A."/>
            <person name="Schmoll M."/>
            <person name="Seiboth B."/>
            <person name="Shapiro H."/>
            <person name="Sukno S."/>
            <person name="Tamayo-Ramos J.A."/>
            <person name="Tisch D."/>
            <person name="Wiest A."/>
            <person name="Wilkinson H.H."/>
            <person name="Zhang M."/>
            <person name="Coutinho P.M."/>
            <person name="Kenerley C.M."/>
            <person name="Monte E."/>
            <person name="Baker S.E."/>
            <person name="Grigoriev I.V."/>
        </authorList>
    </citation>
    <scope>NUCLEOTIDE SEQUENCE [LARGE SCALE GENOMIC DNA]</scope>
    <source>
        <strain evidence="10">Gv29-8 / FGSC 10586</strain>
    </source>
</reference>
<feature type="transmembrane region" description="Helical" evidence="7">
    <location>
        <begin position="176"/>
        <end position="197"/>
    </location>
</feature>
<dbReference type="GeneID" id="25795110"/>
<name>G9MWQ5_HYPVG</name>
<comment type="subcellular location">
    <subcellularLocation>
        <location evidence="1">Membrane</location>
        <topology evidence="1">Multi-pass membrane protein</topology>
    </subcellularLocation>
</comment>
<dbReference type="OMA" id="CKCSICI"/>
<dbReference type="AlphaFoldDB" id="G9MWQ5"/>
<dbReference type="RefSeq" id="XP_013955324.1">
    <property type="nucleotide sequence ID" value="XM_014099849.1"/>
</dbReference>
<evidence type="ECO:0000313" key="10">
    <source>
        <dbReference type="Proteomes" id="UP000007115"/>
    </source>
</evidence>
<sequence>MGAIENRGPQLQGVAYALLAIAFVSLLLRCYCRILIVKNFGGDDWMMVLAMISFILFVSCALVGVHYGTGRHFTDLKPEDASTAMMYWWFCYVWYCITMIFSKASIGYFLLKIVIDRTQRIIIYAALSITVLWGAIFFLVTVLQCKPVSFFWTRLLPGTPQPGTCLDIMIIEAITYVYSAFSIISDFTFAILPMFLVWKLQMERRMKIVLVPILSMGCIASVAVAVRFGYIKKFSDPDFLYSTVDIAIWSTTEQGLGIAAGSLATLRPLFRKAAAHISTRSGQSGQQDSSHLSNDIVTIGKISRQKKSRNSMDLETNIVQNDIELESVQEYEQDSKQRNSKGANRKSKSIWSSQERNNESEEKLYISKPQEY</sequence>
<dbReference type="Pfam" id="PF20684">
    <property type="entry name" value="Fung_rhodopsin"/>
    <property type="match status" value="1"/>
</dbReference>
<evidence type="ECO:0000256" key="3">
    <source>
        <dbReference type="ARBA" id="ARBA00022989"/>
    </source>
</evidence>
<evidence type="ECO:0000256" key="4">
    <source>
        <dbReference type="ARBA" id="ARBA00023136"/>
    </source>
</evidence>
<feature type="transmembrane region" description="Helical" evidence="7">
    <location>
        <begin position="122"/>
        <end position="143"/>
    </location>
</feature>
<keyword evidence="2 7" id="KW-0812">Transmembrane</keyword>
<dbReference type="GO" id="GO:0016020">
    <property type="term" value="C:membrane"/>
    <property type="evidence" value="ECO:0007669"/>
    <property type="project" value="UniProtKB-SubCell"/>
</dbReference>
<keyword evidence="4 7" id="KW-0472">Membrane</keyword>
<dbReference type="HOGENOM" id="CLU_028200_3_4_1"/>
<evidence type="ECO:0000256" key="2">
    <source>
        <dbReference type="ARBA" id="ARBA00022692"/>
    </source>
</evidence>
<dbReference type="InterPro" id="IPR052337">
    <property type="entry name" value="SAT4-like"/>
</dbReference>
<dbReference type="EMBL" id="ABDF02000075">
    <property type="protein sequence ID" value="EHK21131.1"/>
    <property type="molecule type" value="Genomic_DNA"/>
</dbReference>
<comment type="caution">
    <text evidence="9">The sequence shown here is derived from an EMBL/GenBank/DDBJ whole genome shotgun (WGS) entry which is preliminary data.</text>
</comment>
<evidence type="ECO:0000259" key="8">
    <source>
        <dbReference type="Pfam" id="PF20684"/>
    </source>
</evidence>
<feature type="compositionally biased region" description="Basic and acidic residues" evidence="6">
    <location>
        <begin position="356"/>
        <end position="372"/>
    </location>
</feature>
<evidence type="ECO:0000256" key="6">
    <source>
        <dbReference type="SAM" id="MobiDB-lite"/>
    </source>
</evidence>
<gene>
    <name evidence="9" type="ORF">TRIVIDRAFT_51581</name>
</gene>
<feature type="domain" description="Rhodopsin" evidence="8">
    <location>
        <begin position="28"/>
        <end position="272"/>
    </location>
</feature>